<dbReference type="OrthoDB" id="9769113at2"/>
<evidence type="ECO:0000259" key="4">
    <source>
        <dbReference type="Pfam" id="PF01370"/>
    </source>
</evidence>
<dbReference type="Proteomes" id="UP000425817">
    <property type="component" value="Chromosome"/>
</dbReference>
<comment type="pathway">
    <text evidence="1">Bacterial outer membrane biogenesis; LPS O-antigen biosynthesis.</text>
</comment>
<proteinExistence type="inferred from homology"/>
<evidence type="ECO:0000256" key="2">
    <source>
        <dbReference type="ARBA" id="ARBA00007637"/>
    </source>
</evidence>
<name>A0A6I6H4L5_VARPD</name>
<sequence length="376" mass="41464">MNSRDAVLTPRRALNGKDRVTLITGGAGFVGANLAHRLLSEGRRVLVFDNLSRPGVERNLDWLQQNHATGLDVAVADIRDAASVERAVARADHVFHFAAQVAVTTSLVDPREDFAVNALGTLNVLEAARAQPVPPSVLMTSTNKVYGGLEDVELKLEGQRYGPVTADIASHGISEARPLDFHSPYGCSKGTADQYVHDYARSYGMKTVVFRMSCIYGQRQFGTEDQGWVAHFLLRALDGEPITLFGDGKQVRDILFVDDLVDAFMLAQRNIGKLAGGAFNIGGGPRNVISLLDLLDQIEVLEGRRPETAHEDWRTGDQRYYVSDTRRFEAATGWRPAVDARHGIERLHQWLREMRAQPATTRKSGQRRPVLAAAGR</sequence>
<dbReference type="PANTHER" id="PTHR43000">
    <property type="entry name" value="DTDP-D-GLUCOSE 4,6-DEHYDRATASE-RELATED"/>
    <property type="match status" value="1"/>
</dbReference>
<evidence type="ECO:0000313" key="6">
    <source>
        <dbReference type="Proteomes" id="UP000425817"/>
    </source>
</evidence>
<dbReference type="AlphaFoldDB" id="A0A6I6H4L5"/>
<accession>A0A6I6H4L5</accession>
<evidence type="ECO:0000256" key="1">
    <source>
        <dbReference type="ARBA" id="ARBA00005125"/>
    </source>
</evidence>
<evidence type="ECO:0000313" key="5">
    <source>
        <dbReference type="EMBL" id="QGW81860.1"/>
    </source>
</evidence>
<reference evidence="5 6" key="1">
    <citation type="submission" date="2019-12" db="EMBL/GenBank/DDBJ databases">
        <title>Hybrid Genome Assemblies of two High G+C Isolates from Undergraduate Microbiology Courses.</title>
        <authorList>
            <person name="Ne Ville C.J."/>
            <person name="Enright D."/>
            <person name="Hernandez I."/>
            <person name="Dodsworth J."/>
            <person name="Orwin P.M."/>
        </authorList>
    </citation>
    <scope>NUCLEOTIDE SEQUENCE [LARGE SCALE GENOMIC DNA]</scope>
    <source>
        <strain evidence="5 6">CSUSB</strain>
    </source>
</reference>
<comment type="similarity">
    <text evidence="2">Belongs to the NAD(P)-dependent epimerase/dehydratase family.</text>
</comment>
<dbReference type="InterPro" id="IPR001509">
    <property type="entry name" value="Epimerase_deHydtase"/>
</dbReference>
<feature type="domain" description="NAD-dependent epimerase/dehydratase" evidence="4">
    <location>
        <begin position="22"/>
        <end position="282"/>
    </location>
</feature>
<dbReference type="Pfam" id="PF01370">
    <property type="entry name" value="Epimerase"/>
    <property type="match status" value="1"/>
</dbReference>
<dbReference type="Gene3D" id="3.40.50.720">
    <property type="entry name" value="NAD(P)-binding Rossmann-like Domain"/>
    <property type="match status" value="1"/>
</dbReference>
<dbReference type="SUPFAM" id="SSF51735">
    <property type="entry name" value="NAD(P)-binding Rossmann-fold domains"/>
    <property type="match status" value="1"/>
</dbReference>
<feature type="region of interest" description="Disordered" evidence="3">
    <location>
        <begin position="355"/>
        <end position="376"/>
    </location>
</feature>
<protein>
    <submittedName>
        <fullName evidence="5">NAD-dependent epimerase/dehydratase family protein</fullName>
    </submittedName>
</protein>
<gene>
    <name evidence="5" type="ORF">GOQ09_09775</name>
</gene>
<evidence type="ECO:0000256" key="3">
    <source>
        <dbReference type="SAM" id="MobiDB-lite"/>
    </source>
</evidence>
<dbReference type="RefSeq" id="WP_157613245.1">
    <property type="nucleotide sequence ID" value="NZ_CP046622.1"/>
</dbReference>
<organism evidence="5 6">
    <name type="scientific">Variovorax paradoxus</name>
    <dbReference type="NCBI Taxonomy" id="34073"/>
    <lineage>
        <taxon>Bacteria</taxon>
        <taxon>Pseudomonadati</taxon>
        <taxon>Pseudomonadota</taxon>
        <taxon>Betaproteobacteria</taxon>
        <taxon>Burkholderiales</taxon>
        <taxon>Comamonadaceae</taxon>
        <taxon>Variovorax</taxon>
    </lineage>
</organism>
<dbReference type="EMBL" id="CP046622">
    <property type="protein sequence ID" value="QGW81860.1"/>
    <property type="molecule type" value="Genomic_DNA"/>
</dbReference>
<dbReference type="InterPro" id="IPR036291">
    <property type="entry name" value="NAD(P)-bd_dom_sf"/>
</dbReference>